<sequence length="255" mass="27735">MPCLLWLLLLVAQLGATQNHTGVRNSSLNSTRNTDEFGAGEEAFEAADSRLDQLDARLFWIEKIYLFVFLAILGLTLLCACAVIGVLGYMIIKLQRALKSTTIPKSRDTAGPLSSDVESVAPKHSTIKEAKVSKATKERHNKPSRVDSVISRDVATSTKAKPVKSAILMKPMKPLKPAKGGQRNASTSTSCSKIEKYEIEDIYVDMSIGGPRKQKKTRPHPSPPPPPGPMKCHAATSTEHAILWGSELGTNSCRD</sequence>
<keyword evidence="2" id="KW-1133">Transmembrane helix</keyword>
<dbReference type="EMBL" id="CATQJA010002625">
    <property type="protein sequence ID" value="CAJ0573912.1"/>
    <property type="molecule type" value="Genomic_DNA"/>
</dbReference>
<dbReference type="AlphaFoldDB" id="A0AA36CRE1"/>
<organism evidence="4 5">
    <name type="scientific">Mesorhabditis spiculigera</name>
    <dbReference type="NCBI Taxonomy" id="96644"/>
    <lineage>
        <taxon>Eukaryota</taxon>
        <taxon>Metazoa</taxon>
        <taxon>Ecdysozoa</taxon>
        <taxon>Nematoda</taxon>
        <taxon>Chromadorea</taxon>
        <taxon>Rhabditida</taxon>
        <taxon>Rhabditina</taxon>
        <taxon>Rhabditomorpha</taxon>
        <taxon>Rhabditoidea</taxon>
        <taxon>Rhabditidae</taxon>
        <taxon>Mesorhabditinae</taxon>
        <taxon>Mesorhabditis</taxon>
    </lineage>
</organism>
<dbReference type="Proteomes" id="UP001177023">
    <property type="component" value="Unassembled WGS sequence"/>
</dbReference>
<comment type="caution">
    <text evidence="4">The sequence shown here is derived from an EMBL/GenBank/DDBJ whole genome shotgun (WGS) entry which is preliminary data.</text>
</comment>
<feature type="region of interest" description="Disordered" evidence="1">
    <location>
        <begin position="104"/>
        <end position="149"/>
    </location>
</feature>
<feature type="compositionally biased region" description="Basic and acidic residues" evidence="1">
    <location>
        <begin position="126"/>
        <end position="138"/>
    </location>
</feature>
<reference evidence="4" key="1">
    <citation type="submission" date="2023-06" db="EMBL/GenBank/DDBJ databases">
        <authorList>
            <person name="Delattre M."/>
        </authorList>
    </citation>
    <scope>NUCLEOTIDE SEQUENCE</scope>
    <source>
        <strain evidence="4">AF72</strain>
    </source>
</reference>
<feature type="transmembrane region" description="Helical" evidence="2">
    <location>
        <begin position="64"/>
        <end position="92"/>
    </location>
</feature>
<evidence type="ECO:0000256" key="1">
    <source>
        <dbReference type="SAM" id="MobiDB-lite"/>
    </source>
</evidence>
<feature type="region of interest" description="Disordered" evidence="1">
    <location>
        <begin position="209"/>
        <end position="238"/>
    </location>
</feature>
<evidence type="ECO:0000256" key="2">
    <source>
        <dbReference type="SAM" id="Phobius"/>
    </source>
</evidence>
<feature type="non-terminal residue" evidence="4">
    <location>
        <position position="255"/>
    </location>
</feature>
<gene>
    <name evidence="4" type="ORF">MSPICULIGERA_LOCUS12256</name>
    <name evidence="3" type="ORF">MSPICULIGERA_LOCUS3910</name>
</gene>
<evidence type="ECO:0000313" key="3">
    <source>
        <dbReference type="EMBL" id="CAJ0565260.1"/>
    </source>
</evidence>
<evidence type="ECO:0000313" key="5">
    <source>
        <dbReference type="Proteomes" id="UP001177023"/>
    </source>
</evidence>
<keyword evidence="5" id="KW-1185">Reference proteome</keyword>
<evidence type="ECO:0000313" key="4">
    <source>
        <dbReference type="EMBL" id="CAJ0573912.1"/>
    </source>
</evidence>
<accession>A0AA36CRE1</accession>
<feature type="compositionally biased region" description="Pro residues" evidence="1">
    <location>
        <begin position="220"/>
        <end position="229"/>
    </location>
</feature>
<proteinExistence type="predicted"/>
<keyword evidence="2" id="KW-0472">Membrane</keyword>
<keyword evidence="2" id="KW-0812">Transmembrane</keyword>
<protein>
    <submittedName>
        <fullName evidence="4">Uncharacterized protein</fullName>
    </submittedName>
</protein>
<dbReference type="EMBL" id="CATQJA010001020">
    <property type="protein sequence ID" value="CAJ0565260.1"/>
    <property type="molecule type" value="Genomic_DNA"/>
</dbReference>
<name>A0AA36CRE1_9BILA</name>